<sequence length="80" mass="9212">MVGCISIIMIMTIFPPQIIEDYFVYGDTRTLQSEQIEYKFIGGGDLDRDEKASIAFDRLFLQYFVVIGAGFITYLLKKED</sequence>
<name>A0A521FIH5_9BACT</name>
<evidence type="ECO:0000313" key="3">
    <source>
        <dbReference type="Proteomes" id="UP000317593"/>
    </source>
</evidence>
<keyword evidence="1" id="KW-0812">Transmembrane</keyword>
<keyword evidence="1" id="KW-1133">Transmembrane helix</keyword>
<evidence type="ECO:0000313" key="2">
    <source>
        <dbReference type="EMBL" id="SMO96022.1"/>
    </source>
</evidence>
<keyword evidence="1" id="KW-0472">Membrane</keyword>
<protein>
    <submittedName>
        <fullName evidence="2">Uncharacterized protein</fullName>
    </submittedName>
</protein>
<dbReference type="EMBL" id="FXTH01000041">
    <property type="protein sequence ID" value="SMO96022.1"/>
    <property type="molecule type" value="Genomic_DNA"/>
</dbReference>
<reference evidence="2 3" key="1">
    <citation type="submission" date="2017-05" db="EMBL/GenBank/DDBJ databases">
        <authorList>
            <person name="Varghese N."/>
            <person name="Submissions S."/>
        </authorList>
    </citation>
    <scope>NUCLEOTIDE SEQUENCE [LARGE SCALE GENOMIC DNA]</scope>
    <source>
        <strain evidence="2 3">DSM 21194</strain>
    </source>
</reference>
<accession>A0A521FIH5</accession>
<proteinExistence type="predicted"/>
<gene>
    <name evidence="2" type="ORF">SAMN06265218_1412</name>
</gene>
<evidence type="ECO:0000256" key="1">
    <source>
        <dbReference type="SAM" id="Phobius"/>
    </source>
</evidence>
<dbReference type="Proteomes" id="UP000317593">
    <property type="component" value="Unassembled WGS sequence"/>
</dbReference>
<organism evidence="2 3">
    <name type="scientific">Fodinibius sediminis</name>
    <dbReference type="NCBI Taxonomy" id="1214077"/>
    <lineage>
        <taxon>Bacteria</taxon>
        <taxon>Pseudomonadati</taxon>
        <taxon>Balneolota</taxon>
        <taxon>Balneolia</taxon>
        <taxon>Balneolales</taxon>
        <taxon>Balneolaceae</taxon>
        <taxon>Fodinibius</taxon>
    </lineage>
</organism>
<dbReference type="AlphaFoldDB" id="A0A521FIH5"/>
<feature type="transmembrane region" description="Helical" evidence="1">
    <location>
        <begin position="59"/>
        <end position="76"/>
    </location>
</feature>
<keyword evidence="3" id="KW-1185">Reference proteome</keyword>